<name>A0ABZ1J4Y9_9ACTN</name>
<gene>
    <name evidence="1" type="ORF">OHU27_26015</name>
</gene>
<proteinExistence type="predicted"/>
<accession>A0ABZ1J4Y9</accession>
<reference evidence="1 2" key="1">
    <citation type="submission" date="2022-10" db="EMBL/GenBank/DDBJ databases">
        <title>The complete genomes of actinobacterial strains from the NBC collection.</title>
        <authorList>
            <person name="Joergensen T.S."/>
            <person name="Alvarez Arevalo M."/>
            <person name="Sterndorff E.B."/>
            <person name="Faurdal D."/>
            <person name="Vuksanovic O."/>
            <person name="Mourched A.-S."/>
            <person name="Charusanti P."/>
            <person name="Shaw S."/>
            <person name="Blin K."/>
            <person name="Weber T."/>
        </authorList>
    </citation>
    <scope>NUCLEOTIDE SEQUENCE [LARGE SCALE GENOMIC DNA]</scope>
    <source>
        <strain evidence="1 2">NBC_00206</strain>
    </source>
</reference>
<dbReference type="Proteomes" id="UP001622690">
    <property type="component" value="Chromosome"/>
</dbReference>
<evidence type="ECO:0000313" key="1">
    <source>
        <dbReference type="EMBL" id="WTO85699.1"/>
    </source>
</evidence>
<sequence>MGGNELTELNRAFKHRLTYPSPRRTGGVDGVAAMDPAAPAALRAVDAEQLARVAHELTQGISQGAIGGVPLREHFADSLRALYADRHNAGQRAVAEFLRGPHCSDVDMLGLCRGRSVTEAFGEFLLDKAGHGTDIALLIERELLAALVKTLARHPEPGYLIRHPHVRRTGEGSWAAWTDRTRLLRDADRAPVAPAVFVACGGRYFAGALSMPLTVALLGEADPRPGWIRDRTTPERADAVGRARDALRRKGLIP</sequence>
<dbReference type="RefSeq" id="WP_406259170.1">
    <property type="nucleotide sequence ID" value="NZ_CP108125.1"/>
</dbReference>
<evidence type="ECO:0000313" key="2">
    <source>
        <dbReference type="Proteomes" id="UP001622690"/>
    </source>
</evidence>
<dbReference type="EMBL" id="CP108125">
    <property type="protein sequence ID" value="WTO85699.1"/>
    <property type="molecule type" value="Genomic_DNA"/>
</dbReference>
<protein>
    <submittedName>
        <fullName evidence="1">Uncharacterized protein</fullName>
    </submittedName>
</protein>
<organism evidence="1 2">
    <name type="scientific">Streptomyces nigra</name>
    <dbReference type="NCBI Taxonomy" id="1827580"/>
    <lineage>
        <taxon>Bacteria</taxon>
        <taxon>Bacillati</taxon>
        <taxon>Actinomycetota</taxon>
        <taxon>Actinomycetes</taxon>
        <taxon>Kitasatosporales</taxon>
        <taxon>Streptomycetaceae</taxon>
        <taxon>Streptomyces</taxon>
    </lineage>
</organism>
<keyword evidence="2" id="KW-1185">Reference proteome</keyword>